<sequence length="228" mass="23681">MTGEDAMGRIALAVGGIVLIGAGIAIATEWNWHWSTKAQVDRELAQRIDTVQLDTGSGDVRILAEDVATTTVHQRFSYTGGKPGDAFTVEGGKLVLHDCGNRCDVDYEVVVPRGVAVTGKVTSGETTVRGAAAADVTSTSGNVLVTDATGPVKVRATSGDVTVAMSMAQNVKVDVTSGNVMVTVPRDRYRVRTGTSSGTQRVDIATDPAGPYELDLNSTSGDVTVSPA</sequence>
<comment type="caution">
    <text evidence="4">The sequence shown here is derived from an EMBL/GenBank/DDBJ whole genome shotgun (WGS) entry which is preliminary data.</text>
</comment>
<evidence type="ECO:0000256" key="2">
    <source>
        <dbReference type="SAM" id="Phobius"/>
    </source>
</evidence>
<reference evidence="4 5" key="2">
    <citation type="submission" date="2019-08" db="EMBL/GenBank/DDBJ databases">
        <title>Amycolatopsis acidicola sp. nov., isolated from peat swamp forest soil.</title>
        <authorList>
            <person name="Srisuk N."/>
        </authorList>
    </citation>
    <scope>NUCLEOTIDE SEQUENCE [LARGE SCALE GENOMIC DNA]</scope>
    <source>
        <strain evidence="4 5">TBRC 6029</strain>
    </source>
</reference>
<reference evidence="4 5" key="1">
    <citation type="submission" date="2019-07" db="EMBL/GenBank/DDBJ databases">
        <authorList>
            <person name="Duangmal K."/>
            <person name="Teo W.F.A."/>
        </authorList>
    </citation>
    <scope>NUCLEOTIDE SEQUENCE [LARGE SCALE GENOMIC DNA]</scope>
    <source>
        <strain evidence="4 5">TBRC 6029</strain>
    </source>
</reference>
<accession>A0A558DMC0</accession>
<feature type="domain" description="DUF4097" evidence="3">
    <location>
        <begin position="49"/>
        <end position="225"/>
    </location>
</feature>
<dbReference type="InterPro" id="IPR025164">
    <property type="entry name" value="Toastrack_DUF4097"/>
</dbReference>
<evidence type="ECO:0000313" key="4">
    <source>
        <dbReference type="EMBL" id="TVT62172.1"/>
    </source>
</evidence>
<keyword evidence="5" id="KW-1185">Reference proteome</keyword>
<dbReference type="AlphaFoldDB" id="A0A558DMC0"/>
<feature type="transmembrane region" description="Helical" evidence="2">
    <location>
        <begin position="6"/>
        <end position="27"/>
    </location>
</feature>
<dbReference type="OrthoDB" id="4331847at2"/>
<evidence type="ECO:0000259" key="3">
    <source>
        <dbReference type="Pfam" id="PF13349"/>
    </source>
</evidence>
<keyword evidence="2" id="KW-0812">Transmembrane</keyword>
<keyword evidence="2" id="KW-0472">Membrane</keyword>
<feature type="region of interest" description="Disordered" evidence="1">
    <location>
        <begin position="193"/>
        <end position="228"/>
    </location>
</feature>
<protein>
    <submittedName>
        <fullName evidence="4">DUF4097 domain-containing protein</fullName>
    </submittedName>
</protein>
<evidence type="ECO:0000256" key="1">
    <source>
        <dbReference type="SAM" id="MobiDB-lite"/>
    </source>
</evidence>
<dbReference type="Pfam" id="PF13349">
    <property type="entry name" value="DUF4097"/>
    <property type="match status" value="1"/>
</dbReference>
<dbReference type="Proteomes" id="UP000320011">
    <property type="component" value="Unassembled WGS sequence"/>
</dbReference>
<organism evidence="4 5">
    <name type="scientific">Amycolatopsis rhizosphaerae</name>
    <dbReference type="NCBI Taxonomy" id="2053003"/>
    <lineage>
        <taxon>Bacteria</taxon>
        <taxon>Bacillati</taxon>
        <taxon>Actinomycetota</taxon>
        <taxon>Actinomycetes</taxon>
        <taxon>Pseudonocardiales</taxon>
        <taxon>Pseudonocardiaceae</taxon>
        <taxon>Amycolatopsis</taxon>
    </lineage>
</organism>
<dbReference type="EMBL" id="VJWX01000006">
    <property type="protein sequence ID" value="TVT62172.1"/>
    <property type="molecule type" value="Genomic_DNA"/>
</dbReference>
<feature type="compositionally biased region" description="Polar residues" evidence="1">
    <location>
        <begin position="216"/>
        <end position="228"/>
    </location>
</feature>
<proteinExistence type="predicted"/>
<keyword evidence="2" id="KW-1133">Transmembrane helix</keyword>
<name>A0A558DMC0_9PSEU</name>
<evidence type="ECO:0000313" key="5">
    <source>
        <dbReference type="Proteomes" id="UP000320011"/>
    </source>
</evidence>
<gene>
    <name evidence="4" type="ORF">FNH05_01490</name>
</gene>